<dbReference type="Proteomes" id="UP000242175">
    <property type="component" value="Chromosome large"/>
</dbReference>
<evidence type="ECO:0000313" key="13">
    <source>
        <dbReference type="EMBL" id="ASK78767.1"/>
    </source>
</evidence>
<feature type="transmembrane region" description="Helical" evidence="10">
    <location>
        <begin position="70"/>
        <end position="91"/>
    </location>
</feature>
<feature type="transmembrane region" description="Helical" evidence="10">
    <location>
        <begin position="248"/>
        <end position="263"/>
    </location>
</feature>
<feature type="transmembrane region" description="Helical" evidence="10">
    <location>
        <begin position="441"/>
        <end position="464"/>
    </location>
</feature>
<dbReference type="AlphaFoldDB" id="A0A220VEI2"/>
<feature type="transmembrane region" description="Helical" evidence="10">
    <location>
        <begin position="310"/>
        <end position="328"/>
    </location>
</feature>
<gene>
    <name evidence="13" type="ORF">CF386_07045</name>
</gene>
<feature type="transmembrane region" description="Helical" evidence="10">
    <location>
        <begin position="270"/>
        <end position="290"/>
    </location>
</feature>
<dbReference type="InterPro" id="IPR003567">
    <property type="entry name" value="Cyt_c_biogenesis"/>
</dbReference>
<dbReference type="InterPro" id="IPR003568">
    <property type="entry name" value="Cyt_c_biogenesis_CcmF"/>
</dbReference>
<feature type="transmembrane region" description="Helical" evidence="10">
    <location>
        <begin position="45"/>
        <end position="63"/>
    </location>
</feature>
<evidence type="ECO:0000256" key="5">
    <source>
        <dbReference type="ARBA" id="ARBA00022692"/>
    </source>
</evidence>
<evidence type="ECO:0000259" key="11">
    <source>
        <dbReference type="Pfam" id="PF01578"/>
    </source>
</evidence>
<comment type="subcellular location">
    <subcellularLocation>
        <location evidence="1">Cell inner membrane</location>
        <topology evidence="1">Multi-pass membrane protein</topology>
    </subcellularLocation>
</comment>
<keyword evidence="5 10" id="KW-0812">Transmembrane</keyword>
<reference evidence="13 14" key="1">
    <citation type="journal article" date="2016" name="Int. J. Syst. Evol. Microbiol.">
        <title>Paraphotobacterium marinum gen. nov., sp. nov., a member of the family Vibrionaceae, isolated from surface seawater.</title>
        <authorList>
            <person name="Huang Z."/>
            <person name="Dong C."/>
            <person name="Shao Z."/>
        </authorList>
    </citation>
    <scope>NUCLEOTIDE SEQUENCE [LARGE SCALE GENOMIC DNA]</scope>
    <source>
        <strain evidence="13 14">NSCS20N07D</strain>
    </source>
</reference>
<feature type="transmembrane region" description="Helical" evidence="10">
    <location>
        <begin position="206"/>
        <end position="228"/>
    </location>
</feature>
<name>A0A220VEI2_9GAMM</name>
<keyword evidence="4" id="KW-0997">Cell inner membrane</keyword>
<dbReference type="GO" id="GO:0017004">
    <property type="term" value="P:cytochrome complex assembly"/>
    <property type="evidence" value="ECO:0007669"/>
    <property type="project" value="UniProtKB-KW"/>
</dbReference>
<keyword evidence="7 10" id="KW-1133">Transmembrane helix</keyword>
<evidence type="ECO:0000256" key="2">
    <source>
        <dbReference type="ARBA" id="ARBA00009186"/>
    </source>
</evidence>
<dbReference type="GO" id="GO:0015232">
    <property type="term" value="F:heme transmembrane transporter activity"/>
    <property type="evidence" value="ECO:0007669"/>
    <property type="project" value="InterPro"/>
</dbReference>
<keyword evidence="3" id="KW-1003">Cell membrane</keyword>
<sequence>MTLMILFANYTLAFALALSLLQIVLSVMSVKKNYDFLSIMKRCVLSQTILILSNFFLLIYCFVSDDRSVAYVAYHSSLDLPVFFKVCALWSAHEGSLLLWILIQTIWMSCFAYFFQTKHHYFKVTVLGVMAFINIFFYVFILFISNPWLYNNNVIHGSLTPVLQDYGLSIHPPILYFGYVGTIVIFSAAISILLNPKWKDVWNKRAINWVIIPWIFLTLGIILGSWWAYRELGWGGWWFWDPVENASFLPWISMTALIHLFRVKKNNFDLWIIFLSLITFALSLIGTFLVRSGALISVHSFANSHQTANYILFMISIIIGLSYLLFFIRGKKFSINIPLIMNKRNLFLLSSSGILFLSILIILIGTTFPILARALNYGEVVVGAPYFDIVFKPLLIIALILMNFYFVIVRKLRVKDCILVYSISIFVALILAIIIDLESISLFFLLNLSVLLIFNIVNINSLIFQSKLNQKQCTNVSMHIAHLGVSVSIIAAVLSLTLQKEIDLPMKIGNEVKISGYKIKFNQVDTFHKDNYQVLQARFGILNKNNDVLDNLYPSQKFFATAKTVMSQADISTNVFRDIYIVFGQQISKGTWAIKIYYKPFIRWIWVGGFLIIFSGLMTLFKSMRNISIRREVRV</sequence>
<comment type="similarity">
    <text evidence="2">Belongs to the CcmF/CycK/Ccl1/NrfE/CcsA family.</text>
</comment>
<feature type="transmembrane region" description="Helical" evidence="10">
    <location>
        <begin position="476"/>
        <end position="498"/>
    </location>
</feature>
<protein>
    <recommendedName>
        <fullName evidence="15">Heme lyase NrfEFG subunit NrfE</fullName>
    </recommendedName>
</protein>
<proteinExistence type="inferred from homology"/>
<evidence type="ECO:0000256" key="10">
    <source>
        <dbReference type="SAM" id="Phobius"/>
    </source>
</evidence>
<feature type="transmembrane region" description="Helical" evidence="10">
    <location>
        <begin position="97"/>
        <end position="115"/>
    </location>
</feature>
<feature type="domain" description="Cytochrome c assembly protein" evidence="11">
    <location>
        <begin position="90"/>
        <end position="292"/>
    </location>
</feature>
<feature type="domain" description="Cytochrome c-type biogenesis protein CcmF C-terminal" evidence="12">
    <location>
        <begin position="312"/>
        <end position="621"/>
    </location>
</feature>
<feature type="transmembrane region" description="Helical" evidence="10">
    <location>
        <begin position="384"/>
        <end position="406"/>
    </location>
</feature>
<keyword evidence="14" id="KW-1185">Reference proteome</keyword>
<dbReference type="PRINTS" id="PR01410">
    <property type="entry name" value="CCBIOGENESIS"/>
</dbReference>
<keyword evidence="6" id="KW-0201">Cytochrome c-type biogenesis</keyword>
<keyword evidence="8 10" id="KW-0472">Membrane</keyword>
<dbReference type="PRINTS" id="PR01411">
    <property type="entry name" value="CCMFBIOGNSIS"/>
</dbReference>
<accession>A0A220VEI2</accession>
<organism evidence="13 14">
    <name type="scientific">Paraphotobacterium marinum</name>
    <dbReference type="NCBI Taxonomy" id="1755811"/>
    <lineage>
        <taxon>Bacteria</taxon>
        <taxon>Pseudomonadati</taxon>
        <taxon>Pseudomonadota</taxon>
        <taxon>Gammaproteobacteria</taxon>
        <taxon>Vibrionales</taxon>
        <taxon>Vibrionaceae</taxon>
        <taxon>Paraphotobacterium</taxon>
    </lineage>
</organism>
<dbReference type="PANTHER" id="PTHR43653">
    <property type="entry name" value="CYTOCHROME C ASSEMBLY PROTEIN-RELATED"/>
    <property type="match status" value="1"/>
</dbReference>
<dbReference type="EMBL" id="CP022355">
    <property type="protein sequence ID" value="ASK78767.1"/>
    <property type="molecule type" value="Genomic_DNA"/>
</dbReference>
<dbReference type="InterPro" id="IPR002541">
    <property type="entry name" value="Cyt_c_assembly"/>
</dbReference>
<evidence type="ECO:0000256" key="3">
    <source>
        <dbReference type="ARBA" id="ARBA00022475"/>
    </source>
</evidence>
<evidence type="ECO:0000313" key="14">
    <source>
        <dbReference type="Proteomes" id="UP000242175"/>
    </source>
</evidence>
<evidence type="ECO:0000256" key="4">
    <source>
        <dbReference type="ARBA" id="ARBA00022519"/>
    </source>
</evidence>
<evidence type="ECO:0000259" key="12">
    <source>
        <dbReference type="Pfam" id="PF16327"/>
    </source>
</evidence>
<evidence type="ECO:0000256" key="7">
    <source>
        <dbReference type="ARBA" id="ARBA00022989"/>
    </source>
</evidence>
<feature type="transmembrane region" description="Helical" evidence="10">
    <location>
        <begin position="174"/>
        <end position="194"/>
    </location>
</feature>
<feature type="transmembrane region" description="Helical" evidence="10">
    <location>
        <begin position="601"/>
        <end position="621"/>
    </location>
</feature>
<feature type="transmembrane region" description="Helical" evidence="10">
    <location>
        <begin position="122"/>
        <end position="144"/>
    </location>
</feature>
<evidence type="ECO:0008006" key="15">
    <source>
        <dbReference type="Google" id="ProtNLM"/>
    </source>
</evidence>
<evidence type="ECO:0000256" key="6">
    <source>
        <dbReference type="ARBA" id="ARBA00022748"/>
    </source>
</evidence>
<dbReference type="PANTHER" id="PTHR43653:SF1">
    <property type="entry name" value="CYTOCHROME C-TYPE BIOGENESIS PROTEIN CCMF"/>
    <property type="match status" value="1"/>
</dbReference>
<feature type="transmembrane region" description="Helical" evidence="10">
    <location>
        <begin position="418"/>
        <end position="435"/>
    </location>
</feature>
<evidence type="ECO:0000256" key="9">
    <source>
        <dbReference type="ARBA" id="ARBA00037230"/>
    </source>
</evidence>
<dbReference type="GO" id="GO:0005886">
    <property type="term" value="C:plasma membrane"/>
    <property type="evidence" value="ECO:0007669"/>
    <property type="project" value="UniProtKB-SubCell"/>
</dbReference>
<dbReference type="Pfam" id="PF16327">
    <property type="entry name" value="CcmF_C"/>
    <property type="match status" value="1"/>
</dbReference>
<dbReference type="InterPro" id="IPR032523">
    <property type="entry name" value="CcmF_C"/>
</dbReference>
<dbReference type="KEGG" id="pmai:CF386_07045"/>
<feature type="transmembrane region" description="Helical" evidence="10">
    <location>
        <begin position="348"/>
        <end position="372"/>
    </location>
</feature>
<evidence type="ECO:0000256" key="8">
    <source>
        <dbReference type="ARBA" id="ARBA00023136"/>
    </source>
</evidence>
<dbReference type="Pfam" id="PF01578">
    <property type="entry name" value="Cytochrom_C_asm"/>
    <property type="match status" value="1"/>
</dbReference>
<dbReference type="GO" id="GO:0020037">
    <property type="term" value="F:heme binding"/>
    <property type="evidence" value="ECO:0007669"/>
    <property type="project" value="InterPro"/>
</dbReference>
<comment type="function">
    <text evidence="9">Required for the biogenesis of c-type cytochromes. Possible subunit of a heme lyase.</text>
</comment>
<evidence type="ECO:0000256" key="1">
    <source>
        <dbReference type="ARBA" id="ARBA00004429"/>
    </source>
</evidence>